<sequence length="64" mass="6963">MISDDVQDDSVKAGLSGKIFCTRLIANDLFAQLGGTPLYGRNSGCFFCYFGTGCEKAKRFSGRK</sequence>
<reference evidence="1 2" key="1">
    <citation type="submission" date="2018-02" db="EMBL/GenBank/DDBJ databases">
        <title>novel marine gammaproteobacteria from coastal saline agro ecosystem.</title>
        <authorList>
            <person name="Krishnan R."/>
            <person name="Ramesh Kumar N."/>
        </authorList>
    </citation>
    <scope>NUCLEOTIDE SEQUENCE [LARGE SCALE GENOMIC DNA]</scope>
    <source>
        <strain evidence="1 2">228</strain>
    </source>
</reference>
<accession>A0A2S5KKZ9</accession>
<comment type="caution">
    <text evidence="1">The sequence shown here is derived from an EMBL/GenBank/DDBJ whole genome shotgun (WGS) entry which is preliminary data.</text>
</comment>
<gene>
    <name evidence="1" type="ORF">C4K68_21400</name>
</gene>
<dbReference type="EMBL" id="PRLP01000106">
    <property type="protein sequence ID" value="PPC75199.1"/>
    <property type="molecule type" value="Genomic_DNA"/>
</dbReference>
<evidence type="ECO:0000313" key="1">
    <source>
        <dbReference type="EMBL" id="PPC75199.1"/>
    </source>
</evidence>
<organism evidence="1 2">
    <name type="scientific">Proteobacteria bacterium 228</name>
    <dbReference type="NCBI Taxonomy" id="2083153"/>
    <lineage>
        <taxon>Bacteria</taxon>
        <taxon>Pseudomonadati</taxon>
        <taxon>Pseudomonadota</taxon>
    </lineage>
</organism>
<evidence type="ECO:0000313" key="2">
    <source>
        <dbReference type="Proteomes" id="UP000238196"/>
    </source>
</evidence>
<protein>
    <submittedName>
        <fullName evidence="1">Uncharacterized protein</fullName>
    </submittedName>
</protein>
<proteinExistence type="predicted"/>
<dbReference type="Proteomes" id="UP000238196">
    <property type="component" value="Unassembled WGS sequence"/>
</dbReference>
<name>A0A2S5KKZ9_9PROT</name>
<dbReference type="AlphaFoldDB" id="A0A2S5KKZ9"/>